<keyword evidence="2" id="KW-1185">Reference proteome</keyword>
<dbReference type="AlphaFoldDB" id="A0A448X2Y4"/>
<reference evidence="1" key="1">
    <citation type="submission" date="2018-11" db="EMBL/GenBank/DDBJ databases">
        <authorList>
            <consortium name="Pathogen Informatics"/>
        </authorList>
    </citation>
    <scope>NUCLEOTIDE SEQUENCE</scope>
</reference>
<organism evidence="1 2">
    <name type="scientific">Protopolystoma xenopodis</name>
    <dbReference type="NCBI Taxonomy" id="117903"/>
    <lineage>
        <taxon>Eukaryota</taxon>
        <taxon>Metazoa</taxon>
        <taxon>Spiralia</taxon>
        <taxon>Lophotrochozoa</taxon>
        <taxon>Platyhelminthes</taxon>
        <taxon>Monogenea</taxon>
        <taxon>Polyopisthocotylea</taxon>
        <taxon>Polystomatidea</taxon>
        <taxon>Polystomatidae</taxon>
        <taxon>Protopolystoma</taxon>
    </lineage>
</organism>
<comment type="caution">
    <text evidence="1">The sequence shown here is derived from an EMBL/GenBank/DDBJ whole genome shotgun (WGS) entry which is preliminary data.</text>
</comment>
<evidence type="ECO:0000313" key="2">
    <source>
        <dbReference type="Proteomes" id="UP000784294"/>
    </source>
</evidence>
<gene>
    <name evidence="1" type="ORF">PXEA_LOCUS19854</name>
</gene>
<sequence length="72" mass="7825">MSLGTFLWHLAGTLECIGRLKDAFAIGLEETIKVGHTDCARQSLQHHIVSAKCEDEQPRLAGLAAACHIKVN</sequence>
<proteinExistence type="predicted"/>
<dbReference type="Proteomes" id="UP000784294">
    <property type="component" value="Unassembled WGS sequence"/>
</dbReference>
<name>A0A448X2Y4_9PLAT</name>
<dbReference type="EMBL" id="CAAALY010080083">
    <property type="protein sequence ID" value="VEL26414.1"/>
    <property type="molecule type" value="Genomic_DNA"/>
</dbReference>
<protein>
    <submittedName>
        <fullName evidence="1">Uncharacterized protein</fullName>
    </submittedName>
</protein>
<evidence type="ECO:0000313" key="1">
    <source>
        <dbReference type="EMBL" id="VEL26414.1"/>
    </source>
</evidence>
<accession>A0A448X2Y4</accession>